<dbReference type="Proteomes" id="UP000827092">
    <property type="component" value="Unassembled WGS sequence"/>
</dbReference>
<proteinExistence type="inferred from homology"/>
<keyword evidence="1 7" id="KW-0645">Protease</keyword>
<dbReference type="InterPro" id="IPR001314">
    <property type="entry name" value="Peptidase_S1A"/>
</dbReference>
<evidence type="ECO:0000256" key="6">
    <source>
        <dbReference type="ARBA" id="ARBA00024195"/>
    </source>
</evidence>
<dbReference type="FunFam" id="2.40.10.10:FF:000006">
    <property type="entry name" value="Serine proteinase stubble"/>
    <property type="match status" value="1"/>
</dbReference>
<dbReference type="InterPro" id="IPR001254">
    <property type="entry name" value="Trypsin_dom"/>
</dbReference>
<feature type="compositionally biased region" description="Polar residues" evidence="8">
    <location>
        <begin position="440"/>
        <end position="451"/>
    </location>
</feature>
<evidence type="ECO:0000256" key="1">
    <source>
        <dbReference type="ARBA" id="ARBA00022670"/>
    </source>
</evidence>
<comment type="similarity">
    <text evidence="6">Belongs to the peptidase S1 family. CLIP subfamily.</text>
</comment>
<evidence type="ECO:0000259" key="9">
    <source>
        <dbReference type="PROSITE" id="PS50240"/>
    </source>
</evidence>
<comment type="caution">
    <text evidence="10">The sequence shown here is derived from an EMBL/GenBank/DDBJ whole genome shotgun (WGS) entry which is preliminary data.</text>
</comment>
<dbReference type="SUPFAM" id="SSF50494">
    <property type="entry name" value="Trypsin-like serine proteases"/>
    <property type="match status" value="1"/>
</dbReference>
<feature type="region of interest" description="Disordered" evidence="8">
    <location>
        <begin position="430"/>
        <end position="452"/>
    </location>
</feature>
<sequence>MLRAFQSLYTPAIHPTNIEFLSKEFLYRRCDPITEVLSVNFTMNTYWIFLTLIWTVFHQRETSAASLRSESLDLNPEGASALQHGSNQPVEQNYYMKRSENLNRKTRLPYDRRQIYTSKTYFGRNQLPDLQRKFWNSKKGDESASFRLTHRYRSPVKQSRLNPHDYMLSVNHEHVPHINMEMPQESEYIAKPDDSIVQILSDNYDPNRDAFERTQYGKTPEHNINQKYENNPQYNTRGGYGSNPQPNVNYNWDQAPAFYSNSNYAQFPKFNGRPYSERQAEQTQENGYLQDPRYGNNYDYGSQIDIAEEFDGNSNFRQGQNVPRYGNAQDKAYDFDVENGRDHKSVLSSSETNRDYVNHEHQLEVGNNAVRVDHYGRPVNFENTHDSQQNIRSMEKQKATINLESKENQKYLTTEHSKIMADSNQILKTSKNKSKDLTENSEITSTVSDSETISDETLAKEEIFRFLSNKNLFKQQTLSTPVSNDLGGTFDTFSENLEGSGSIENSNEFLPISDVESTKSARILEIFSRNFTVECMTPKNESGHCAGLTECPLLETMENFSSFLQYMCLQKSRLVGICCPDNPVVEVSDSQENSTEKVKVDIQQPPDGCGISTHTRIVGGTMSVPHEFSWMVALLRRGRFYCGGVIINNWYILTAAHCILGIKISDLKVRLGEFDFHQRTDHQMDIPVSEIKRHALFVTLTFQHDIALLKLKRRIEYTKFIGSICLPKKEEGDFTSTNATVVGWGTVSFGGAASPVLRKVTVPVWDNKKCDDTYVFERITDAFMCAGSSENGEDACQGDSGGPLMSMNGDGRWSVIGIVSWGRRCGDPSYPGVYTRVTSYLDWIAENAQ</sequence>
<evidence type="ECO:0000256" key="2">
    <source>
        <dbReference type="ARBA" id="ARBA00022729"/>
    </source>
</evidence>
<keyword evidence="4 7" id="KW-0720">Serine protease</keyword>
<dbReference type="InterPro" id="IPR009003">
    <property type="entry name" value="Peptidase_S1_PA"/>
</dbReference>
<evidence type="ECO:0000313" key="10">
    <source>
        <dbReference type="EMBL" id="KAG8201307.1"/>
    </source>
</evidence>
<evidence type="ECO:0000256" key="3">
    <source>
        <dbReference type="ARBA" id="ARBA00022801"/>
    </source>
</evidence>
<dbReference type="PRINTS" id="PR00722">
    <property type="entry name" value="CHYMOTRYPSIN"/>
</dbReference>
<dbReference type="SMART" id="SM00020">
    <property type="entry name" value="Tryp_SPc"/>
    <property type="match status" value="1"/>
</dbReference>
<dbReference type="PROSITE" id="PS00134">
    <property type="entry name" value="TRYPSIN_HIS"/>
    <property type="match status" value="1"/>
</dbReference>
<name>A0AAV6VXI1_9ARAC</name>
<dbReference type="InterPro" id="IPR033116">
    <property type="entry name" value="TRYPSIN_SER"/>
</dbReference>
<evidence type="ECO:0000256" key="7">
    <source>
        <dbReference type="RuleBase" id="RU363034"/>
    </source>
</evidence>
<evidence type="ECO:0000256" key="5">
    <source>
        <dbReference type="ARBA" id="ARBA00023157"/>
    </source>
</evidence>
<feature type="domain" description="Peptidase S1" evidence="9">
    <location>
        <begin position="617"/>
        <end position="849"/>
    </location>
</feature>
<dbReference type="AlphaFoldDB" id="A0AAV6VXI1"/>
<organism evidence="10 11">
    <name type="scientific">Oedothorax gibbosus</name>
    <dbReference type="NCBI Taxonomy" id="931172"/>
    <lineage>
        <taxon>Eukaryota</taxon>
        <taxon>Metazoa</taxon>
        <taxon>Ecdysozoa</taxon>
        <taxon>Arthropoda</taxon>
        <taxon>Chelicerata</taxon>
        <taxon>Arachnida</taxon>
        <taxon>Araneae</taxon>
        <taxon>Araneomorphae</taxon>
        <taxon>Entelegynae</taxon>
        <taxon>Araneoidea</taxon>
        <taxon>Linyphiidae</taxon>
        <taxon>Erigoninae</taxon>
        <taxon>Oedothorax</taxon>
    </lineage>
</organism>
<reference evidence="10 11" key="1">
    <citation type="journal article" date="2022" name="Nat. Ecol. Evol.">
        <title>A masculinizing supergene underlies an exaggerated male reproductive morph in a spider.</title>
        <authorList>
            <person name="Hendrickx F."/>
            <person name="De Corte Z."/>
            <person name="Sonet G."/>
            <person name="Van Belleghem S.M."/>
            <person name="Kostlbacher S."/>
            <person name="Vangestel C."/>
        </authorList>
    </citation>
    <scope>NUCLEOTIDE SEQUENCE [LARGE SCALE GENOMIC DNA]</scope>
    <source>
        <strain evidence="10">W744_W776</strain>
    </source>
</reference>
<dbReference type="PROSITE" id="PS00135">
    <property type="entry name" value="TRYPSIN_SER"/>
    <property type="match status" value="1"/>
</dbReference>
<keyword evidence="11" id="KW-1185">Reference proteome</keyword>
<dbReference type="Pfam" id="PF00089">
    <property type="entry name" value="Trypsin"/>
    <property type="match status" value="1"/>
</dbReference>
<dbReference type="GO" id="GO:0004252">
    <property type="term" value="F:serine-type endopeptidase activity"/>
    <property type="evidence" value="ECO:0007669"/>
    <property type="project" value="InterPro"/>
</dbReference>
<keyword evidence="5" id="KW-1015">Disulfide bond</keyword>
<dbReference type="EMBL" id="JAFNEN010000006">
    <property type="protein sequence ID" value="KAG8201307.1"/>
    <property type="molecule type" value="Genomic_DNA"/>
</dbReference>
<evidence type="ECO:0000256" key="4">
    <source>
        <dbReference type="ARBA" id="ARBA00022825"/>
    </source>
</evidence>
<dbReference type="PROSITE" id="PS50240">
    <property type="entry name" value="TRYPSIN_DOM"/>
    <property type="match status" value="1"/>
</dbReference>
<dbReference type="SMART" id="SM00680">
    <property type="entry name" value="CLIP"/>
    <property type="match status" value="1"/>
</dbReference>
<keyword evidence="2" id="KW-0732">Signal</keyword>
<evidence type="ECO:0000256" key="8">
    <source>
        <dbReference type="SAM" id="MobiDB-lite"/>
    </source>
</evidence>
<dbReference type="InterPro" id="IPR022700">
    <property type="entry name" value="CLIP"/>
</dbReference>
<dbReference type="InterPro" id="IPR018114">
    <property type="entry name" value="TRYPSIN_HIS"/>
</dbReference>
<protein>
    <recommendedName>
        <fullName evidence="9">Peptidase S1 domain-containing protein</fullName>
    </recommendedName>
</protein>
<evidence type="ECO:0000313" key="11">
    <source>
        <dbReference type="Proteomes" id="UP000827092"/>
    </source>
</evidence>
<gene>
    <name evidence="10" type="ORF">JTE90_016788</name>
</gene>
<accession>A0AAV6VXI1</accession>
<keyword evidence="3 7" id="KW-0378">Hydrolase</keyword>
<dbReference type="InterPro" id="IPR043504">
    <property type="entry name" value="Peptidase_S1_PA_chymotrypsin"/>
</dbReference>
<dbReference type="PANTHER" id="PTHR24252:SF7">
    <property type="entry name" value="HYALIN"/>
    <property type="match status" value="1"/>
</dbReference>
<dbReference type="Gene3D" id="2.40.10.10">
    <property type="entry name" value="Trypsin-like serine proteases"/>
    <property type="match status" value="1"/>
</dbReference>
<dbReference type="PANTHER" id="PTHR24252">
    <property type="entry name" value="ACROSIN-RELATED"/>
    <property type="match status" value="1"/>
</dbReference>
<dbReference type="CDD" id="cd00190">
    <property type="entry name" value="Tryp_SPc"/>
    <property type="match status" value="1"/>
</dbReference>
<dbReference type="GO" id="GO:0006508">
    <property type="term" value="P:proteolysis"/>
    <property type="evidence" value="ECO:0007669"/>
    <property type="project" value="UniProtKB-KW"/>
</dbReference>